<proteinExistence type="predicted"/>
<dbReference type="EMBL" id="LAZR01011799">
    <property type="protein sequence ID" value="KKM59288.1"/>
    <property type="molecule type" value="Genomic_DNA"/>
</dbReference>
<organism evidence="1">
    <name type="scientific">marine sediment metagenome</name>
    <dbReference type="NCBI Taxonomy" id="412755"/>
    <lineage>
        <taxon>unclassified sequences</taxon>
        <taxon>metagenomes</taxon>
        <taxon>ecological metagenomes</taxon>
    </lineage>
</organism>
<name>A0A0F9JC23_9ZZZZ</name>
<accession>A0A0F9JC23</accession>
<sequence length="71" mass="8000">MKTAIYIEDGVAQLVLTPDKEFEKTALDGFLNKPLNVHVKEGSFYECHGGFIRQSTSDRSLILTVRAEENK</sequence>
<comment type="caution">
    <text evidence="1">The sequence shown here is derived from an EMBL/GenBank/DDBJ whole genome shotgun (WGS) entry which is preliminary data.</text>
</comment>
<protein>
    <submittedName>
        <fullName evidence="1">Uncharacterized protein</fullName>
    </submittedName>
</protein>
<reference evidence="1" key="1">
    <citation type="journal article" date="2015" name="Nature">
        <title>Complex archaea that bridge the gap between prokaryotes and eukaryotes.</title>
        <authorList>
            <person name="Spang A."/>
            <person name="Saw J.H."/>
            <person name="Jorgensen S.L."/>
            <person name="Zaremba-Niedzwiedzka K."/>
            <person name="Martijn J."/>
            <person name="Lind A.E."/>
            <person name="van Eijk R."/>
            <person name="Schleper C."/>
            <person name="Guy L."/>
            <person name="Ettema T.J."/>
        </authorList>
    </citation>
    <scope>NUCLEOTIDE SEQUENCE</scope>
</reference>
<evidence type="ECO:0000313" key="1">
    <source>
        <dbReference type="EMBL" id="KKM59288.1"/>
    </source>
</evidence>
<dbReference type="AlphaFoldDB" id="A0A0F9JC23"/>
<gene>
    <name evidence="1" type="ORF">LCGC14_1548300</name>
</gene>